<sequence length="90" mass="10000">MQRLVELAFTMSVGNALDATAIGNCLNHQERGTSQEGGCHHVINHNFIVHVNEITSRNGVVDVVSDSVRKRYISGDDNSFLLPLLCFCWK</sequence>
<organism evidence="1 2">
    <name type="scientific">Populus trichocarpa</name>
    <name type="common">Western balsam poplar</name>
    <name type="synonym">Populus balsamifera subsp. trichocarpa</name>
    <dbReference type="NCBI Taxonomy" id="3694"/>
    <lineage>
        <taxon>Eukaryota</taxon>
        <taxon>Viridiplantae</taxon>
        <taxon>Streptophyta</taxon>
        <taxon>Embryophyta</taxon>
        <taxon>Tracheophyta</taxon>
        <taxon>Spermatophyta</taxon>
        <taxon>Magnoliopsida</taxon>
        <taxon>eudicotyledons</taxon>
        <taxon>Gunneridae</taxon>
        <taxon>Pentapetalae</taxon>
        <taxon>rosids</taxon>
        <taxon>fabids</taxon>
        <taxon>Malpighiales</taxon>
        <taxon>Salicaceae</taxon>
        <taxon>Saliceae</taxon>
        <taxon>Populus</taxon>
    </lineage>
</organism>
<dbReference type="HOGENOM" id="CLU_2444949_0_0_1"/>
<evidence type="ECO:0000313" key="1">
    <source>
        <dbReference type="EMBL" id="PNT05585.1"/>
    </source>
</evidence>
<protein>
    <submittedName>
        <fullName evidence="1">Uncharacterized protein</fullName>
    </submittedName>
</protein>
<gene>
    <name evidence="1" type="ORF">POPTR_014G180000</name>
</gene>
<dbReference type="EMBL" id="CM009303">
    <property type="protein sequence ID" value="PNT05585.1"/>
    <property type="molecule type" value="Genomic_DNA"/>
</dbReference>
<evidence type="ECO:0000313" key="2">
    <source>
        <dbReference type="Proteomes" id="UP000006729"/>
    </source>
</evidence>
<dbReference type="InParanoid" id="B9IB52"/>
<name>B9IB52_POPTR</name>
<dbReference type="Proteomes" id="UP000006729">
    <property type="component" value="Chromosome 14"/>
</dbReference>
<accession>B9IB52</accession>
<dbReference type="AlphaFoldDB" id="B9IB52"/>
<dbReference type="STRING" id="3694.B9IB52"/>
<keyword evidence="2" id="KW-1185">Reference proteome</keyword>
<proteinExistence type="predicted"/>
<reference evidence="1 2" key="1">
    <citation type="journal article" date="2006" name="Science">
        <title>The genome of black cottonwood, Populus trichocarpa (Torr. &amp; Gray).</title>
        <authorList>
            <person name="Tuskan G.A."/>
            <person name="Difazio S."/>
            <person name="Jansson S."/>
            <person name="Bohlmann J."/>
            <person name="Grigoriev I."/>
            <person name="Hellsten U."/>
            <person name="Putnam N."/>
            <person name="Ralph S."/>
            <person name="Rombauts S."/>
            <person name="Salamov A."/>
            <person name="Schein J."/>
            <person name="Sterck L."/>
            <person name="Aerts A."/>
            <person name="Bhalerao R.R."/>
            <person name="Bhalerao R.P."/>
            <person name="Blaudez D."/>
            <person name="Boerjan W."/>
            <person name="Brun A."/>
            <person name="Brunner A."/>
            <person name="Busov V."/>
            <person name="Campbell M."/>
            <person name="Carlson J."/>
            <person name="Chalot M."/>
            <person name="Chapman J."/>
            <person name="Chen G.L."/>
            <person name="Cooper D."/>
            <person name="Coutinho P.M."/>
            <person name="Couturier J."/>
            <person name="Covert S."/>
            <person name="Cronk Q."/>
            <person name="Cunningham R."/>
            <person name="Davis J."/>
            <person name="Degroeve S."/>
            <person name="Dejardin A."/>
            <person name="Depamphilis C."/>
            <person name="Detter J."/>
            <person name="Dirks B."/>
            <person name="Dubchak I."/>
            <person name="Duplessis S."/>
            <person name="Ehlting J."/>
            <person name="Ellis B."/>
            <person name="Gendler K."/>
            <person name="Goodstein D."/>
            <person name="Gribskov M."/>
            <person name="Grimwood J."/>
            <person name="Groover A."/>
            <person name="Gunter L."/>
            <person name="Hamberger B."/>
            <person name="Heinze B."/>
            <person name="Helariutta Y."/>
            <person name="Henrissat B."/>
            <person name="Holligan D."/>
            <person name="Holt R."/>
            <person name="Huang W."/>
            <person name="Islam-Faridi N."/>
            <person name="Jones S."/>
            <person name="Jones-Rhoades M."/>
            <person name="Jorgensen R."/>
            <person name="Joshi C."/>
            <person name="Kangasjarvi J."/>
            <person name="Karlsson J."/>
            <person name="Kelleher C."/>
            <person name="Kirkpatrick R."/>
            <person name="Kirst M."/>
            <person name="Kohler A."/>
            <person name="Kalluri U."/>
            <person name="Larimer F."/>
            <person name="Leebens-Mack J."/>
            <person name="Leple J.C."/>
            <person name="Locascio P."/>
            <person name="Lou Y."/>
            <person name="Lucas S."/>
            <person name="Martin F."/>
            <person name="Montanini B."/>
            <person name="Napoli C."/>
            <person name="Nelson D.R."/>
            <person name="Nelson C."/>
            <person name="Nieminen K."/>
            <person name="Nilsson O."/>
            <person name="Pereda V."/>
            <person name="Peter G."/>
            <person name="Philippe R."/>
            <person name="Pilate G."/>
            <person name="Poliakov A."/>
            <person name="Razumovskaya J."/>
            <person name="Richardson P."/>
            <person name="Rinaldi C."/>
            <person name="Ritland K."/>
            <person name="Rouze P."/>
            <person name="Ryaboy D."/>
            <person name="Schmutz J."/>
            <person name="Schrader J."/>
            <person name="Segerman B."/>
            <person name="Shin H."/>
            <person name="Siddiqui A."/>
            <person name="Sterky F."/>
            <person name="Terry A."/>
            <person name="Tsai C.J."/>
            <person name="Uberbacher E."/>
            <person name="Unneberg P."/>
            <person name="Vahala J."/>
            <person name="Wall K."/>
            <person name="Wessler S."/>
            <person name="Yang G."/>
            <person name="Yin T."/>
            <person name="Douglas C."/>
            <person name="Marra M."/>
            <person name="Sandberg G."/>
            <person name="Van de Peer Y."/>
            <person name="Rokhsar D."/>
        </authorList>
    </citation>
    <scope>NUCLEOTIDE SEQUENCE [LARGE SCALE GENOMIC DNA]</scope>
    <source>
        <strain evidence="2">cv. Nisqually</strain>
    </source>
</reference>